<sequence length="209" mass="22819">MDPIASALSWDSASTDNAAAYVGLLHAEAESTLENAVRLLLRNAQAKSQAFKADPVLLNCVGYYNHQLNTKIARLTMIPKRGDLETDATKLIHCWTSLGAAEYFESLIANNHGVGLQYVERLFHPLGIVVSDKNFKRLSSAGVREVATLVGSTTMLTEFALMRGTAVHAGTSEFRGRIQAESPSAILTRGQGAVRFVEELCQTLARRVW</sequence>
<dbReference type="RefSeq" id="WP_194707879.1">
    <property type="nucleotide sequence ID" value="NZ_JADKPN010000010.1"/>
</dbReference>
<reference evidence="1" key="1">
    <citation type="submission" date="2020-11" db="EMBL/GenBank/DDBJ databases">
        <title>Nocardioides sp. nov., isolated from Soil of Cynanchum wilfordii Hemsley rhizosphere.</title>
        <authorList>
            <person name="Lee J.-S."/>
            <person name="Suh M.K."/>
            <person name="Kim J.-S."/>
        </authorList>
    </citation>
    <scope>NUCLEOTIDE SEQUENCE</scope>
    <source>
        <strain evidence="1">KCTC 19275</strain>
    </source>
</reference>
<dbReference type="Proteomes" id="UP000640489">
    <property type="component" value="Unassembled WGS sequence"/>
</dbReference>
<proteinExistence type="predicted"/>
<dbReference type="AlphaFoldDB" id="A0A930YFA1"/>
<keyword evidence="2" id="KW-1185">Reference proteome</keyword>
<comment type="caution">
    <text evidence="1">The sequence shown here is derived from an EMBL/GenBank/DDBJ whole genome shotgun (WGS) entry which is preliminary data.</text>
</comment>
<evidence type="ECO:0008006" key="3">
    <source>
        <dbReference type="Google" id="ProtNLM"/>
    </source>
</evidence>
<organism evidence="1 2">
    <name type="scientific">Nocardioides islandensis</name>
    <dbReference type="NCBI Taxonomy" id="433663"/>
    <lineage>
        <taxon>Bacteria</taxon>
        <taxon>Bacillati</taxon>
        <taxon>Actinomycetota</taxon>
        <taxon>Actinomycetes</taxon>
        <taxon>Propionibacteriales</taxon>
        <taxon>Nocardioidaceae</taxon>
        <taxon>Nocardioides</taxon>
    </lineage>
</organism>
<gene>
    <name evidence="1" type="ORF">ISU07_16315</name>
</gene>
<name>A0A930YFA1_9ACTN</name>
<dbReference type="EMBL" id="JADKPN010000010">
    <property type="protein sequence ID" value="MBF4764697.1"/>
    <property type="molecule type" value="Genomic_DNA"/>
</dbReference>
<evidence type="ECO:0000313" key="2">
    <source>
        <dbReference type="Proteomes" id="UP000640489"/>
    </source>
</evidence>
<accession>A0A930YFA1</accession>
<protein>
    <recommendedName>
        <fullName evidence="3">RiboL-PSP-HEPN domain-containing protein</fullName>
    </recommendedName>
</protein>
<evidence type="ECO:0000313" key="1">
    <source>
        <dbReference type="EMBL" id="MBF4764697.1"/>
    </source>
</evidence>